<keyword evidence="1" id="KW-0472">Membrane</keyword>
<protein>
    <submittedName>
        <fullName evidence="2">Uncharacterized protein</fullName>
    </submittedName>
</protein>
<feature type="transmembrane region" description="Helical" evidence="1">
    <location>
        <begin position="21"/>
        <end position="44"/>
    </location>
</feature>
<keyword evidence="1" id="KW-1133">Transmembrane helix</keyword>
<evidence type="ECO:0000256" key="1">
    <source>
        <dbReference type="SAM" id="Phobius"/>
    </source>
</evidence>
<name>A0AAV3ZWE6_9GAST</name>
<evidence type="ECO:0000313" key="3">
    <source>
        <dbReference type="Proteomes" id="UP000735302"/>
    </source>
</evidence>
<accession>A0AAV3ZWE6</accession>
<organism evidence="2 3">
    <name type="scientific">Plakobranchus ocellatus</name>
    <dbReference type="NCBI Taxonomy" id="259542"/>
    <lineage>
        <taxon>Eukaryota</taxon>
        <taxon>Metazoa</taxon>
        <taxon>Spiralia</taxon>
        <taxon>Lophotrochozoa</taxon>
        <taxon>Mollusca</taxon>
        <taxon>Gastropoda</taxon>
        <taxon>Heterobranchia</taxon>
        <taxon>Euthyneura</taxon>
        <taxon>Panpulmonata</taxon>
        <taxon>Sacoglossa</taxon>
        <taxon>Placobranchoidea</taxon>
        <taxon>Plakobranchidae</taxon>
        <taxon>Plakobranchus</taxon>
    </lineage>
</organism>
<dbReference type="Proteomes" id="UP000735302">
    <property type="component" value="Unassembled WGS sequence"/>
</dbReference>
<dbReference type="AlphaFoldDB" id="A0AAV3ZWE6"/>
<reference evidence="2 3" key="1">
    <citation type="journal article" date="2021" name="Elife">
        <title>Chloroplast acquisition without the gene transfer in kleptoplastic sea slugs, Plakobranchus ocellatus.</title>
        <authorList>
            <person name="Maeda T."/>
            <person name="Takahashi S."/>
            <person name="Yoshida T."/>
            <person name="Shimamura S."/>
            <person name="Takaki Y."/>
            <person name="Nagai Y."/>
            <person name="Toyoda A."/>
            <person name="Suzuki Y."/>
            <person name="Arimoto A."/>
            <person name="Ishii H."/>
            <person name="Satoh N."/>
            <person name="Nishiyama T."/>
            <person name="Hasebe M."/>
            <person name="Maruyama T."/>
            <person name="Minagawa J."/>
            <person name="Obokata J."/>
            <person name="Shigenobu S."/>
        </authorList>
    </citation>
    <scope>NUCLEOTIDE SEQUENCE [LARGE SCALE GENOMIC DNA]</scope>
</reference>
<keyword evidence="3" id="KW-1185">Reference proteome</keyword>
<comment type="caution">
    <text evidence="2">The sequence shown here is derived from an EMBL/GenBank/DDBJ whole genome shotgun (WGS) entry which is preliminary data.</text>
</comment>
<evidence type="ECO:0000313" key="2">
    <source>
        <dbReference type="EMBL" id="GFN98860.1"/>
    </source>
</evidence>
<proteinExistence type="predicted"/>
<keyword evidence="1" id="KW-0812">Transmembrane</keyword>
<gene>
    <name evidence="2" type="ORF">PoB_002536600</name>
</gene>
<dbReference type="EMBL" id="BLXT01002890">
    <property type="protein sequence ID" value="GFN98860.1"/>
    <property type="molecule type" value="Genomic_DNA"/>
</dbReference>
<sequence length="134" mass="15020">MCRFLEFSHSGFTSPIFRTTFHCSFLFEYFRFIFLLALFLHVLVRTEAPPEFLVSLQSKAISPPHAPDPIKTFDTSSPATLPIVAPISCISSCLFDPLSPFSPTISSTIADTTKIELYSFTVLFFASRPVSHSF</sequence>